<feature type="region of interest" description="Disordered" evidence="1">
    <location>
        <begin position="1"/>
        <end position="25"/>
    </location>
</feature>
<dbReference type="SUPFAM" id="SSF63825">
    <property type="entry name" value="YWTD domain"/>
    <property type="match status" value="1"/>
</dbReference>
<dbReference type="Proteomes" id="UP000199598">
    <property type="component" value="Unassembled WGS sequence"/>
</dbReference>
<gene>
    <name evidence="3" type="ORF">SAMN04488518_11290</name>
</gene>
<name>A0A1I4DPY8_9HYPH</name>
<proteinExistence type="predicted"/>
<accession>A0A1I4DPY8</accession>
<dbReference type="EMBL" id="FOSK01000012">
    <property type="protein sequence ID" value="SFK95073.1"/>
    <property type="molecule type" value="Genomic_DNA"/>
</dbReference>
<dbReference type="Pfam" id="PF16261">
    <property type="entry name" value="DUF4915"/>
    <property type="match status" value="1"/>
</dbReference>
<reference evidence="3 4" key="1">
    <citation type="submission" date="2016-10" db="EMBL/GenBank/DDBJ databases">
        <authorList>
            <person name="Varghese N."/>
            <person name="Submissions S."/>
        </authorList>
    </citation>
    <scope>NUCLEOTIDE SEQUENCE [LARGE SCALE GENOMIC DNA]</scope>
    <source>
        <strain evidence="3 4">DSM 16392</strain>
    </source>
</reference>
<evidence type="ECO:0000256" key="1">
    <source>
        <dbReference type="SAM" id="MobiDB-lite"/>
    </source>
</evidence>
<evidence type="ECO:0000259" key="2">
    <source>
        <dbReference type="Pfam" id="PF16261"/>
    </source>
</evidence>
<comment type="caution">
    <text evidence="3">The sequence shown here is derived from an EMBL/GenBank/DDBJ whole genome shotgun (WGS) entry which is preliminary data.</text>
</comment>
<evidence type="ECO:0000313" key="4">
    <source>
        <dbReference type="Proteomes" id="UP000199598"/>
    </source>
</evidence>
<sequence>MWDEPIVSNKNEVKGDEMTGSANNPAQTAEAVERLEPDDISCSRGMATWLSTHQVSLAISSYQTGQLFLVGVKPSGGIHFHAIGTGRAMGLWAEPQRLILGTANQVIRFENILEDDQRVGDADKYYVPRVAHTTGDLDIHDIVVTDDGSIVFANTMYSCLSTLHPIHSFAPWWTPDFISKHAAEDRCHLNGIALKDGKPAYVTMVSRADVINGWRDRRDEGGCLIDIASNEVITEKLSMPHSPRWHKGELWVINSGTGHLGVIDLASGAFQPRCFLPGFARGLAFHKNHAIVGLSLPRDGSFKGLPLDEELRKRDADPWCGVQVINLATGDVVEWIRFRGVVKEMLDVCTLPGVRLPSGASPTSSEMSSLRTIASVSKQVETA</sequence>
<organism evidence="3 4">
    <name type="scientific">Pseudovibrio ascidiaceicola</name>
    <dbReference type="NCBI Taxonomy" id="285279"/>
    <lineage>
        <taxon>Bacteria</taxon>
        <taxon>Pseudomonadati</taxon>
        <taxon>Pseudomonadota</taxon>
        <taxon>Alphaproteobacteria</taxon>
        <taxon>Hyphomicrobiales</taxon>
        <taxon>Stappiaceae</taxon>
        <taxon>Pseudovibrio</taxon>
    </lineage>
</organism>
<feature type="domain" description="Conserved hypothetical protein CHP03032" evidence="2">
    <location>
        <begin position="46"/>
        <end position="357"/>
    </location>
</feature>
<dbReference type="NCBIfam" id="TIGR03032">
    <property type="entry name" value="TIGR03032 family protein"/>
    <property type="match status" value="1"/>
</dbReference>
<dbReference type="InterPro" id="IPR017481">
    <property type="entry name" value="CHP03032"/>
</dbReference>
<keyword evidence="4" id="KW-1185">Reference proteome</keyword>
<protein>
    <submittedName>
        <fullName evidence="3">TIGR03032 family protein</fullName>
    </submittedName>
</protein>
<evidence type="ECO:0000313" key="3">
    <source>
        <dbReference type="EMBL" id="SFK95073.1"/>
    </source>
</evidence>